<dbReference type="Gene3D" id="3.40.50.10900">
    <property type="entry name" value="PAC-like subunit"/>
    <property type="match status" value="1"/>
</dbReference>
<accession>A0A1R4FP77</accession>
<keyword evidence="2" id="KW-1185">Reference proteome</keyword>
<evidence type="ECO:0000313" key="2">
    <source>
        <dbReference type="Proteomes" id="UP000195787"/>
    </source>
</evidence>
<name>A0A1R4FP77_9MICO</name>
<organism evidence="1 2">
    <name type="scientific">Agrococcus casei LMG 22410</name>
    <dbReference type="NCBI Taxonomy" id="1255656"/>
    <lineage>
        <taxon>Bacteria</taxon>
        <taxon>Bacillati</taxon>
        <taxon>Actinomycetota</taxon>
        <taxon>Actinomycetes</taxon>
        <taxon>Micrococcales</taxon>
        <taxon>Microbacteriaceae</taxon>
        <taxon>Agrococcus</taxon>
    </lineage>
</organism>
<dbReference type="Proteomes" id="UP000195787">
    <property type="component" value="Unassembled WGS sequence"/>
</dbReference>
<protein>
    <recommendedName>
        <fullName evidence="3">PAC2 family protein</fullName>
    </recommendedName>
</protein>
<evidence type="ECO:0000313" key="1">
    <source>
        <dbReference type="EMBL" id="SJM57587.1"/>
    </source>
</evidence>
<dbReference type="GeneID" id="303172684"/>
<dbReference type="InterPro" id="IPR019151">
    <property type="entry name" value="Proteasome_assmbl_chaperone_2"/>
</dbReference>
<dbReference type="Pfam" id="PF09754">
    <property type="entry name" value="PAC2"/>
    <property type="match status" value="1"/>
</dbReference>
<reference evidence="1 2" key="1">
    <citation type="submission" date="2017-02" db="EMBL/GenBank/DDBJ databases">
        <authorList>
            <person name="Peterson S.W."/>
        </authorList>
    </citation>
    <scope>NUCLEOTIDE SEQUENCE [LARGE SCALE GENOMIC DNA]</scope>
    <source>
        <strain evidence="1 2">LMG 22410</strain>
    </source>
</reference>
<dbReference type="AlphaFoldDB" id="A0A1R4FP77"/>
<dbReference type="InterPro" id="IPR008492">
    <property type="entry name" value="Rv2714-like"/>
</dbReference>
<dbReference type="InterPro" id="IPR038389">
    <property type="entry name" value="PSMG2_sf"/>
</dbReference>
<proteinExistence type="predicted"/>
<dbReference type="OrthoDB" id="3733464at2"/>
<dbReference type="EMBL" id="FUHU01000026">
    <property type="protein sequence ID" value="SJM57587.1"/>
    <property type="molecule type" value="Genomic_DNA"/>
</dbReference>
<dbReference type="RefSeq" id="WP_086991562.1">
    <property type="nucleotide sequence ID" value="NZ_FUHU01000026.1"/>
</dbReference>
<sequence>MRSNRLSIEVEDLDRIPRGLHLVIAMHGYADAAGVGELAAATIIETLDHRLLVDFDTDVLIDHRSRRPPMDFEEDRVASYTPHTLALSLAQDDAGRSFILLSGPEPDWMWDRFTAEVMEYAKRLEVASVTSVISAAMPVPHTRPLATTVSGNQPELIERYSAWRPSSRIPGSVVLLLEYRLSEHWPYATFCVLVPHYIGDSGYAGPALTALESITNATGLLFRTESLRKADREFHQAVAQQIGEHDELSTLVKSLEARYDAFMNEADVRSPLVDEDGDVPSADDIAADLQRFLAMRKDSGGEDSGRL</sequence>
<gene>
    <name evidence="1" type="ORF">CZ674_05595</name>
</gene>
<evidence type="ECO:0008006" key="3">
    <source>
        <dbReference type="Google" id="ProtNLM"/>
    </source>
</evidence>
<dbReference type="PIRSF" id="PIRSF028754">
    <property type="entry name" value="UCP028754"/>
    <property type="match status" value="1"/>
</dbReference>
<dbReference type="Gene3D" id="1.10.287.100">
    <property type="match status" value="1"/>
</dbReference>
<dbReference type="SUPFAM" id="SSF159659">
    <property type="entry name" value="Cgl1923-like"/>
    <property type="match status" value="1"/>
</dbReference>